<dbReference type="GO" id="GO:0035312">
    <property type="term" value="F:5'-3' DNA exonuclease activity"/>
    <property type="evidence" value="ECO:0007669"/>
    <property type="project" value="TreeGrafter"/>
</dbReference>
<evidence type="ECO:0000313" key="8">
    <source>
        <dbReference type="EMBL" id="KAG1543760.1"/>
    </source>
</evidence>
<dbReference type="GO" id="GO:0005634">
    <property type="term" value="C:nucleus"/>
    <property type="evidence" value="ECO:0007669"/>
    <property type="project" value="UniProtKB-SubCell"/>
</dbReference>
<dbReference type="GO" id="GO:0036297">
    <property type="term" value="P:interstrand cross-link repair"/>
    <property type="evidence" value="ECO:0007669"/>
    <property type="project" value="TreeGrafter"/>
</dbReference>
<dbReference type="GO" id="GO:0006303">
    <property type="term" value="P:double-strand break repair via nonhomologous end joining"/>
    <property type="evidence" value="ECO:0007669"/>
    <property type="project" value="TreeGrafter"/>
</dbReference>
<name>A0A9P6YAX3_RHIOR</name>
<organism evidence="8 9">
    <name type="scientific">Rhizopus oryzae</name>
    <name type="common">Mucormycosis agent</name>
    <name type="synonym">Rhizopus arrhizus var. delemar</name>
    <dbReference type="NCBI Taxonomy" id="64495"/>
    <lineage>
        <taxon>Eukaryota</taxon>
        <taxon>Fungi</taxon>
        <taxon>Fungi incertae sedis</taxon>
        <taxon>Mucoromycota</taxon>
        <taxon>Mucoromycotina</taxon>
        <taxon>Mucoromycetes</taxon>
        <taxon>Mucorales</taxon>
        <taxon>Mucorineae</taxon>
        <taxon>Rhizopodaceae</taxon>
        <taxon>Rhizopus</taxon>
    </lineage>
</organism>
<comment type="caution">
    <text evidence="8">The sequence shown here is derived from an EMBL/GenBank/DDBJ whole genome shotgun (WGS) entry which is preliminary data.</text>
</comment>
<reference evidence="8" key="1">
    <citation type="journal article" date="2020" name="Microb. Genom.">
        <title>Genetic diversity of clinical and environmental Mucorales isolates obtained from an investigation of mucormycosis cases among solid organ transplant recipients.</title>
        <authorList>
            <person name="Nguyen M.H."/>
            <person name="Kaul D."/>
            <person name="Muto C."/>
            <person name="Cheng S.J."/>
            <person name="Richter R.A."/>
            <person name="Bruno V.M."/>
            <person name="Liu G."/>
            <person name="Beyhan S."/>
            <person name="Sundermann A.J."/>
            <person name="Mounaud S."/>
            <person name="Pasculle A.W."/>
            <person name="Nierman W.C."/>
            <person name="Driscoll E."/>
            <person name="Cumbie R."/>
            <person name="Clancy C.J."/>
            <person name="Dupont C.L."/>
        </authorList>
    </citation>
    <scope>NUCLEOTIDE SEQUENCE</scope>
    <source>
        <strain evidence="8">GL16</strain>
    </source>
</reference>
<dbReference type="InterPro" id="IPR036866">
    <property type="entry name" value="RibonucZ/Hydroxyglut_hydro"/>
</dbReference>
<proteinExistence type="inferred from homology"/>
<comment type="similarity">
    <text evidence="2">Belongs to the DNA repair metallo-beta-lactamase (DRMBL) family.</text>
</comment>
<dbReference type="Gene3D" id="3.60.15.10">
    <property type="entry name" value="Ribonuclease Z/Hydroxyacylglutathione hydrolase-like"/>
    <property type="match status" value="1"/>
</dbReference>
<dbReference type="OrthoDB" id="262529at2759"/>
<gene>
    <name evidence="8" type="ORF">G6F51_006479</name>
</gene>
<evidence type="ECO:0000256" key="4">
    <source>
        <dbReference type="ARBA" id="ARBA00023204"/>
    </source>
</evidence>
<dbReference type="PANTHER" id="PTHR23240:SF6">
    <property type="entry name" value="DNA CROSS-LINK REPAIR 1A PROTEIN"/>
    <property type="match status" value="1"/>
</dbReference>
<evidence type="ECO:0000256" key="2">
    <source>
        <dbReference type="ARBA" id="ARBA00010304"/>
    </source>
</evidence>
<evidence type="ECO:0000256" key="5">
    <source>
        <dbReference type="ARBA" id="ARBA00023242"/>
    </source>
</evidence>
<evidence type="ECO:0000313" key="9">
    <source>
        <dbReference type="Proteomes" id="UP000717996"/>
    </source>
</evidence>
<feature type="region of interest" description="Disordered" evidence="6">
    <location>
        <begin position="114"/>
        <end position="136"/>
    </location>
</feature>
<dbReference type="EMBL" id="JAANIT010000883">
    <property type="protein sequence ID" value="KAG1543760.1"/>
    <property type="molecule type" value="Genomic_DNA"/>
</dbReference>
<evidence type="ECO:0000256" key="1">
    <source>
        <dbReference type="ARBA" id="ARBA00004123"/>
    </source>
</evidence>
<dbReference type="Gene3D" id="3.40.50.12650">
    <property type="match status" value="1"/>
</dbReference>
<dbReference type="CDD" id="cd16273">
    <property type="entry name" value="SNM1A-1C-like_MBL-fold"/>
    <property type="match status" value="1"/>
</dbReference>
<dbReference type="Proteomes" id="UP000717996">
    <property type="component" value="Unassembled WGS sequence"/>
</dbReference>
<comment type="subcellular location">
    <subcellularLocation>
        <location evidence="1">Nucleus</location>
    </subcellularLocation>
</comment>
<dbReference type="GO" id="GO:0003684">
    <property type="term" value="F:damaged DNA binding"/>
    <property type="evidence" value="ECO:0007669"/>
    <property type="project" value="TreeGrafter"/>
</dbReference>
<feature type="compositionally biased region" description="Basic and acidic residues" evidence="6">
    <location>
        <begin position="124"/>
        <end position="136"/>
    </location>
</feature>
<dbReference type="SUPFAM" id="SSF56281">
    <property type="entry name" value="Metallo-hydrolase/oxidoreductase"/>
    <property type="match status" value="1"/>
</dbReference>
<accession>A0A9P6YAX3</accession>
<dbReference type="InterPro" id="IPR011084">
    <property type="entry name" value="DRMBL"/>
</dbReference>
<dbReference type="PANTHER" id="PTHR23240">
    <property type="entry name" value="DNA CROSS-LINK REPAIR PROTEIN PSO2/SNM1-RELATED"/>
    <property type="match status" value="1"/>
</dbReference>
<protein>
    <recommendedName>
        <fullName evidence="7">DNA repair metallo-beta-lactamase domain-containing protein</fullName>
    </recommendedName>
</protein>
<keyword evidence="5" id="KW-0539">Nucleus</keyword>
<evidence type="ECO:0000259" key="7">
    <source>
        <dbReference type="Pfam" id="PF07522"/>
    </source>
</evidence>
<evidence type="ECO:0000256" key="3">
    <source>
        <dbReference type="ARBA" id="ARBA00022763"/>
    </source>
</evidence>
<dbReference type="Pfam" id="PF07522">
    <property type="entry name" value="DRMBL"/>
    <property type="match status" value="1"/>
</dbReference>
<evidence type="ECO:0000256" key="6">
    <source>
        <dbReference type="SAM" id="MobiDB-lite"/>
    </source>
</evidence>
<feature type="domain" description="DNA repair metallo-beta-lactamase" evidence="7">
    <location>
        <begin position="413"/>
        <end position="537"/>
    </location>
</feature>
<dbReference type="AlphaFoldDB" id="A0A9P6YAX3"/>
<keyword evidence="3" id="KW-0227">DNA damage</keyword>
<keyword evidence="4" id="KW-0234">DNA repair</keyword>
<sequence>MNNNKKKEVRSKYFTIDSYFKSSKPKLQNQNEQHLATSLQKTESCPICNTVIYIESVSMEVHINTCLDAQELSPPSLPSLIPDISEPSSLSSTSSTTTDAAEFSFLSYSSLTTDTEETSSGVDTNEKDKENKNDEELRRVLPSSWKSLFSCNTPIKKDILAPKNTNSFKAKALNKSKQVKVKTCPFYKRVKDTQFVVDAFNYGDIPGCDGYFLSHFHTDHYGGLRSNWSHGPIYCSQVTANLIKQELKVDPRFIHPLPMDELYPIPQSNVKVALIDANHCPGSVLFLFVVERADKTVVRHLHTGDFRAAPRMCLHPLVRQPDNPSIQCLYLDTTYLNPQYAFPAQEECIQAVCDTIEKEILKDKKKNTLNGWLAQTGTNAFNMLMQPKPKKQTLIVVGTYTVGKERVFFKDKELQSMITENPSEAQVHVVSLRDIRADIMANYLWDLREHFESLIAFKPTGWTYKSTNTEATEMKHASLSHVITPPSDRSLNLTPFYDSRNVKMYGVPYSEHSSYRELASFIASLDIKEIIPTVNTTQKDKQLHIMDRWQQDKLAKRVEVVTFSNENYW</sequence>